<protein>
    <submittedName>
        <fullName evidence="2">GNAT family N-acetyltransferase</fullName>
    </submittedName>
</protein>
<name>A0A845QWA8_9CLOT</name>
<dbReference type="GO" id="GO:0016747">
    <property type="term" value="F:acyltransferase activity, transferring groups other than amino-acyl groups"/>
    <property type="evidence" value="ECO:0007669"/>
    <property type="project" value="InterPro"/>
</dbReference>
<dbReference type="Proteomes" id="UP000467132">
    <property type="component" value="Unassembled WGS sequence"/>
</dbReference>
<dbReference type="SUPFAM" id="SSF55729">
    <property type="entry name" value="Acyl-CoA N-acyltransferases (Nat)"/>
    <property type="match status" value="1"/>
</dbReference>
<dbReference type="Pfam" id="PF00583">
    <property type="entry name" value="Acetyltransf_1"/>
    <property type="match status" value="1"/>
</dbReference>
<keyword evidence="2" id="KW-0808">Transferase</keyword>
<accession>A0A845QWA8</accession>
<dbReference type="AlphaFoldDB" id="A0A845QWA8"/>
<evidence type="ECO:0000313" key="3">
    <source>
        <dbReference type="Proteomes" id="UP000467132"/>
    </source>
</evidence>
<sequence length="166" mass="20248">MENFNEIWNIYNDSFPKDEKRDLKLQKKILKNPRYKMESLKDGEEIVGFITTWDLDEFLFVEHFAIDEKHRGKSYGKKFLERLIDTTNKKIVLEVEKPNTIQAKRRINFYERLNFELNKYPYKQPAYDKEKKSIPLMIMTYPNFLEKEEFNIVKNKLYNVVYSNRN</sequence>
<feature type="domain" description="N-acetyltransferase" evidence="1">
    <location>
        <begin position="1"/>
        <end position="135"/>
    </location>
</feature>
<keyword evidence="3" id="KW-1185">Reference proteome</keyword>
<organism evidence="2 3">
    <name type="scientific">Senegalia massiliensis</name>
    <dbReference type="NCBI Taxonomy" id="1720316"/>
    <lineage>
        <taxon>Bacteria</taxon>
        <taxon>Bacillati</taxon>
        <taxon>Bacillota</taxon>
        <taxon>Clostridia</taxon>
        <taxon>Eubacteriales</taxon>
        <taxon>Clostridiaceae</taxon>
        <taxon>Senegalia</taxon>
    </lineage>
</organism>
<dbReference type="InterPro" id="IPR000182">
    <property type="entry name" value="GNAT_dom"/>
</dbReference>
<proteinExistence type="predicted"/>
<evidence type="ECO:0000259" key="1">
    <source>
        <dbReference type="PROSITE" id="PS51186"/>
    </source>
</evidence>
<dbReference type="PROSITE" id="PS51186">
    <property type="entry name" value="GNAT"/>
    <property type="match status" value="1"/>
</dbReference>
<dbReference type="Gene3D" id="3.40.630.30">
    <property type="match status" value="1"/>
</dbReference>
<reference evidence="2 3" key="1">
    <citation type="submission" date="2018-08" db="EMBL/GenBank/DDBJ databases">
        <title>Murine metabolic-syndrome-specific gut microbial biobank.</title>
        <authorList>
            <person name="Liu C."/>
        </authorList>
    </citation>
    <scope>NUCLEOTIDE SEQUENCE [LARGE SCALE GENOMIC DNA]</scope>
    <source>
        <strain evidence="2 3">583</strain>
    </source>
</reference>
<comment type="caution">
    <text evidence="2">The sequence shown here is derived from an EMBL/GenBank/DDBJ whole genome shotgun (WGS) entry which is preliminary data.</text>
</comment>
<gene>
    <name evidence="2" type="ORF">D3Z33_05290</name>
</gene>
<dbReference type="CDD" id="cd04301">
    <property type="entry name" value="NAT_SF"/>
    <property type="match status" value="1"/>
</dbReference>
<dbReference type="InterPro" id="IPR016181">
    <property type="entry name" value="Acyl_CoA_acyltransferase"/>
</dbReference>
<dbReference type="OrthoDB" id="9127144at2"/>
<evidence type="ECO:0000313" key="2">
    <source>
        <dbReference type="EMBL" id="NBI06274.1"/>
    </source>
</evidence>
<dbReference type="EMBL" id="QXXA01000005">
    <property type="protein sequence ID" value="NBI06274.1"/>
    <property type="molecule type" value="Genomic_DNA"/>
</dbReference>
<dbReference type="RefSeq" id="WP_160196748.1">
    <property type="nucleotide sequence ID" value="NZ_QXXA01000005.1"/>
</dbReference>